<proteinExistence type="predicted"/>
<protein>
    <submittedName>
        <fullName evidence="1">Uncharacterized protein</fullName>
    </submittedName>
</protein>
<accession>A0ACB7CDQ3</accession>
<sequence length="473" mass="54818">MTNTKKMAIIGGGPVGVLSALFFGRDGWEIELYEQRDDLSNPLNKDFSIRKSINLALSERGIQSLRCLGLDEIILDNTVPMYGRMVHHKQGKQEFHKYDVHGNYINSINRNILVMKLFNEVKKFSNIKLFFNCKVVNCDIDTGTVFFKKIDYNTDELFKTTVDLIVGCDGVYSIVRQSLERKTTINFEKKYVDRLKSMWCEFSIPAIIKNDKACYSIDPNCLHVWPRKTFMLIALPNQDKTFTCTLFMPKAMFEEVKTESNLLELFNENFPDAKDLIGSEELVKQFFHNPKSHLVTIKCNPYFYKSKCVVLGDAAHCMLPFYGQGMNCGFEDVKILNQFINSNPTNIEKALMDYSDTRHIDAITICDLTLHNWEDMRLSIISREYLIRKKIEDFLYLRLPFLGIVPLYTMISFSNIRYSLALKKWERQKKILNFLIYTGEIGICVSIIYLITQVMLGSIKILNNPSINKFFIS</sequence>
<evidence type="ECO:0000313" key="2">
    <source>
        <dbReference type="Proteomes" id="UP000768646"/>
    </source>
</evidence>
<comment type="caution">
    <text evidence="1">The sequence shown here is derived from an EMBL/GenBank/DDBJ whole genome shotgun (WGS) entry which is preliminary data.</text>
</comment>
<dbReference type="Proteomes" id="UP000768646">
    <property type="component" value="Unassembled WGS sequence"/>
</dbReference>
<dbReference type="EMBL" id="JABTEG010000002">
    <property type="protein sequence ID" value="KAG4305781.1"/>
    <property type="molecule type" value="Genomic_DNA"/>
</dbReference>
<keyword evidence="2" id="KW-1185">Reference proteome</keyword>
<name>A0ACB7CDQ3_9ASCO</name>
<evidence type="ECO:0000313" key="1">
    <source>
        <dbReference type="EMBL" id="KAG4305781.1"/>
    </source>
</evidence>
<gene>
    <name evidence="1" type="ORF">PORY_000691</name>
</gene>
<organism evidence="1 2">
    <name type="scientific">Pneumocystis oryctolagi</name>
    <dbReference type="NCBI Taxonomy" id="42067"/>
    <lineage>
        <taxon>Eukaryota</taxon>
        <taxon>Fungi</taxon>
        <taxon>Dikarya</taxon>
        <taxon>Ascomycota</taxon>
        <taxon>Taphrinomycotina</taxon>
        <taxon>Pneumocystomycetes</taxon>
        <taxon>Pneumocystaceae</taxon>
        <taxon>Pneumocystis</taxon>
    </lineage>
</organism>
<reference evidence="1 2" key="1">
    <citation type="journal article" date="2021" name="Commun. Biol.">
        <title>Genomic insights into the host specific adaptation of the Pneumocystis genus.</title>
        <authorList>
            <person name="Cisse O.H."/>
            <person name="Ma L."/>
            <person name="Dekker J.P."/>
            <person name="Khil P.P."/>
            <person name="Youn J.-H."/>
            <person name="Brenchley J.M."/>
            <person name="Blair R."/>
            <person name="Pahar B."/>
            <person name="Chabe M."/>
            <person name="Van Rompay K.K.A."/>
            <person name="Keesler R."/>
            <person name="Sukura A."/>
            <person name="Hirsch V."/>
            <person name="Kutty G."/>
            <person name="Liu Y."/>
            <person name="Peng L."/>
            <person name="Chen J."/>
            <person name="Song J."/>
            <person name="Weissenbacher-Lang C."/>
            <person name="Xu J."/>
            <person name="Upham N.S."/>
            <person name="Stajich J.E."/>
            <person name="Cuomo C.A."/>
            <person name="Cushion M.T."/>
            <person name="Kovacs J.A."/>
        </authorList>
    </citation>
    <scope>NUCLEOTIDE SEQUENCE [LARGE SCALE GENOMIC DNA]</scope>
    <source>
        <strain evidence="1 2">RABM</strain>
    </source>
</reference>